<evidence type="ECO:0000256" key="2">
    <source>
        <dbReference type="SAM" id="Phobius"/>
    </source>
</evidence>
<proteinExistence type="predicted"/>
<evidence type="ECO:0000256" key="1">
    <source>
        <dbReference type="SAM" id="MobiDB-lite"/>
    </source>
</evidence>
<gene>
    <name evidence="3" type="ORF">TrCOL_g3963</name>
</gene>
<feature type="transmembrane region" description="Helical" evidence="2">
    <location>
        <begin position="229"/>
        <end position="251"/>
    </location>
</feature>
<dbReference type="AlphaFoldDB" id="A0A9W7LGI6"/>
<reference evidence="4" key="1">
    <citation type="journal article" date="2023" name="Commun. Biol.">
        <title>Genome analysis of Parmales, the sister group of diatoms, reveals the evolutionary specialization of diatoms from phago-mixotrophs to photoautotrophs.</title>
        <authorList>
            <person name="Ban H."/>
            <person name="Sato S."/>
            <person name="Yoshikawa S."/>
            <person name="Yamada K."/>
            <person name="Nakamura Y."/>
            <person name="Ichinomiya M."/>
            <person name="Sato N."/>
            <person name="Blanc-Mathieu R."/>
            <person name="Endo H."/>
            <person name="Kuwata A."/>
            <person name="Ogata H."/>
        </authorList>
    </citation>
    <scope>NUCLEOTIDE SEQUENCE [LARGE SCALE GENOMIC DNA]</scope>
</reference>
<keyword evidence="2" id="KW-1133">Transmembrane helix</keyword>
<organism evidence="3 4">
    <name type="scientific">Triparma columacea</name>
    <dbReference type="NCBI Taxonomy" id="722753"/>
    <lineage>
        <taxon>Eukaryota</taxon>
        <taxon>Sar</taxon>
        <taxon>Stramenopiles</taxon>
        <taxon>Ochrophyta</taxon>
        <taxon>Bolidophyceae</taxon>
        <taxon>Parmales</taxon>
        <taxon>Triparmaceae</taxon>
        <taxon>Triparma</taxon>
    </lineage>
</organism>
<sequence length="317" mass="35325">MTSVSNANNPAVLLDFENDIDDNIVNTNDSHNSNNNTNTNNYYDNNYDNNYDNHPLQDQLGELPNDTNNINPQDKCYPIGSQRQLYLTTYSGSYSSLRYVYPSLYLTWIIRTVWWRFGLITAALSVWRTVDIVLRCACEFEDMRRSEVMGDNRYLGAWVMGDGEGGEDGQSGDNNNDGEGSGDGSGDGSGSGDGEGDDGGGWDRSDIDFSIYSTVETSFCGSDKVYAEWLATGMLALVSTSFVMFVGYIRVRDYVVANCRSQLSGAFEYSDYYSPLNNLPQADTSRGVSRFQVNGEPRWEGKRIVNIQETACGTQHR</sequence>
<dbReference type="OrthoDB" id="46602at2759"/>
<comment type="caution">
    <text evidence="3">The sequence shown here is derived from an EMBL/GenBank/DDBJ whole genome shotgun (WGS) entry which is preliminary data.</text>
</comment>
<feature type="region of interest" description="Disordered" evidence="1">
    <location>
        <begin position="164"/>
        <end position="199"/>
    </location>
</feature>
<name>A0A9W7LGI6_9STRA</name>
<dbReference type="Proteomes" id="UP001165065">
    <property type="component" value="Unassembled WGS sequence"/>
</dbReference>
<keyword evidence="2" id="KW-0472">Membrane</keyword>
<evidence type="ECO:0000313" key="3">
    <source>
        <dbReference type="EMBL" id="GMI48642.1"/>
    </source>
</evidence>
<evidence type="ECO:0000313" key="4">
    <source>
        <dbReference type="Proteomes" id="UP001165065"/>
    </source>
</evidence>
<keyword evidence="4" id="KW-1185">Reference proteome</keyword>
<dbReference type="EMBL" id="BRYA01000414">
    <property type="protein sequence ID" value="GMI48642.1"/>
    <property type="molecule type" value="Genomic_DNA"/>
</dbReference>
<keyword evidence="2" id="KW-0812">Transmembrane</keyword>
<accession>A0A9W7LGI6</accession>
<feature type="compositionally biased region" description="Gly residues" evidence="1">
    <location>
        <begin position="179"/>
        <end position="193"/>
    </location>
</feature>
<protein>
    <submittedName>
        <fullName evidence="3">Uncharacterized protein</fullName>
    </submittedName>
</protein>